<evidence type="ECO:0000256" key="1">
    <source>
        <dbReference type="SAM" id="MobiDB-lite"/>
    </source>
</evidence>
<feature type="non-terminal residue" evidence="2">
    <location>
        <position position="478"/>
    </location>
</feature>
<feature type="compositionally biased region" description="Basic and acidic residues" evidence="1">
    <location>
        <begin position="272"/>
        <end position="290"/>
    </location>
</feature>
<feature type="region of interest" description="Disordered" evidence="1">
    <location>
        <begin position="131"/>
        <end position="200"/>
    </location>
</feature>
<feature type="compositionally biased region" description="Basic and acidic residues" evidence="1">
    <location>
        <begin position="299"/>
        <end position="334"/>
    </location>
</feature>
<evidence type="ECO:0000313" key="2">
    <source>
        <dbReference type="EMBL" id="JAN95294.1"/>
    </source>
</evidence>
<feature type="non-terminal residue" evidence="2">
    <location>
        <position position="1"/>
    </location>
</feature>
<name>A0A0P6IVY1_AEDAE</name>
<feature type="compositionally biased region" description="Basic and acidic residues" evidence="1">
    <location>
        <begin position="227"/>
        <end position="236"/>
    </location>
</feature>
<accession>A0A0P6IVY1</accession>
<dbReference type="VEuPathDB" id="VectorBase:AAEL020084"/>
<feature type="compositionally biased region" description="Basic and acidic residues" evidence="1">
    <location>
        <begin position="372"/>
        <end position="383"/>
    </location>
</feature>
<keyword evidence="2" id="KW-0418">Kinase</keyword>
<sequence>YVLPVADHLLEEEVDFDLKLRGQVVDRRETLEDKRRFLRRLFFEEKKSKSVLIGKHNLSDEVLRIDKSVKVIVSNLSKKFDLALVSRLRHYFIRTQTAIVDNESEKHKQATICGEIEEFLKSLNQKVYMEANEGETETDKESRTTDGGDGRDRTDDSEVDRMRKEEYEKQKEIRGSEQMEKEKKKQERKVSHQDEVEKQKELEEEWKEFQIWKQAKLYDEARNKLLEKRENLEKGPPKCYKSPNSRRYSRDEESQSESDNRGPPKSYKSLKSSRERSKDRNNKSKSDRWPPESFKSRKSHGDVRDEKEYVRRSGKRPPESDKSRSSRRSKSFDRKNRRNGYSSESSINRSKDRKSKGRSRQRSSSSSGSEYDSGKKYENETKRSDRRQRRYSSSSPDYGRRHYGKSRVESWDLNFSGDSRSIQVEDFLNRVQKLARHEGVSKSELLMNIHKRLKGEAYDWWFTRESHLTSWRRFENEI</sequence>
<protein>
    <submittedName>
        <fullName evidence="2">Putative non-specific serine/threonine protein kinase</fullName>
    </submittedName>
</protein>
<dbReference type="GO" id="GO:0004674">
    <property type="term" value="F:protein serine/threonine kinase activity"/>
    <property type="evidence" value="ECO:0007669"/>
    <property type="project" value="UniProtKB-KW"/>
</dbReference>
<keyword evidence="2" id="KW-0723">Serine/threonine-protein kinase</keyword>
<feature type="compositionally biased region" description="Basic and acidic residues" evidence="1">
    <location>
        <begin position="137"/>
        <end position="200"/>
    </location>
</feature>
<dbReference type="EMBL" id="GDUN01000625">
    <property type="protein sequence ID" value="JAN95294.1"/>
    <property type="molecule type" value="mRNA"/>
</dbReference>
<feature type="compositionally biased region" description="Basic residues" evidence="1">
    <location>
        <begin position="351"/>
        <end position="361"/>
    </location>
</feature>
<feature type="compositionally biased region" description="Low complexity" evidence="1">
    <location>
        <begin position="362"/>
        <end position="371"/>
    </location>
</feature>
<organism evidence="2">
    <name type="scientific">Aedes aegypti</name>
    <name type="common">Yellowfever mosquito</name>
    <name type="synonym">Culex aegypti</name>
    <dbReference type="NCBI Taxonomy" id="7159"/>
    <lineage>
        <taxon>Eukaryota</taxon>
        <taxon>Metazoa</taxon>
        <taxon>Ecdysozoa</taxon>
        <taxon>Arthropoda</taxon>
        <taxon>Hexapoda</taxon>
        <taxon>Insecta</taxon>
        <taxon>Pterygota</taxon>
        <taxon>Neoptera</taxon>
        <taxon>Endopterygota</taxon>
        <taxon>Diptera</taxon>
        <taxon>Nematocera</taxon>
        <taxon>Culicoidea</taxon>
        <taxon>Culicidae</taxon>
        <taxon>Culicinae</taxon>
        <taxon>Aedini</taxon>
        <taxon>Aedes</taxon>
        <taxon>Stegomyia</taxon>
    </lineage>
</organism>
<dbReference type="AlphaFoldDB" id="A0A0P6IVY1"/>
<proteinExistence type="evidence at transcript level"/>
<keyword evidence="2" id="KW-0808">Transferase</keyword>
<feature type="compositionally biased region" description="Basic and acidic residues" evidence="1">
    <location>
        <begin position="248"/>
        <end position="262"/>
    </location>
</feature>
<reference evidence="2" key="1">
    <citation type="journal article" date="2016" name="PLoS ONE">
        <title>A Deep Insight into the Sialome of Male and Female Aedes aegypti Mosquitoes.</title>
        <authorList>
            <person name="Ribeiro J.M."/>
            <person name="Martin-Martin I."/>
            <person name="Arca B."/>
            <person name="Calvo E."/>
        </authorList>
    </citation>
    <scope>NUCLEOTIDE SEQUENCE</scope>
    <source>
        <strain evidence="2">Liverpool</strain>
        <tissue evidence="2">Salivary glands</tissue>
    </source>
</reference>
<feature type="region of interest" description="Disordered" evidence="1">
    <location>
        <begin position="227"/>
        <end position="403"/>
    </location>
</feature>